<dbReference type="Proteomes" id="UP000501690">
    <property type="component" value="Linkage Group LG11"/>
</dbReference>
<evidence type="ECO:0000313" key="2">
    <source>
        <dbReference type="Proteomes" id="UP000501690"/>
    </source>
</evidence>
<accession>A0A4D6NP10</accession>
<keyword evidence="2" id="KW-1185">Reference proteome</keyword>
<dbReference type="EMBL" id="CP039355">
    <property type="protein sequence ID" value="QCE14681.1"/>
    <property type="molecule type" value="Genomic_DNA"/>
</dbReference>
<protein>
    <submittedName>
        <fullName evidence="1">Uncharacterized protein</fullName>
    </submittedName>
</protein>
<evidence type="ECO:0000313" key="1">
    <source>
        <dbReference type="EMBL" id="QCE14681.1"/>
    </source>
</evidence>
<gene>
    <name evidence="1" type="ORF">DEO72_LG11g1685</name>
</gene>
<organism evidence="1 2">
    <name type="scientific">Vigna unguiculata</name>
    <name type="common">Cowpea</name>
    <dbReference type="NCBI Taxonomy" id="3917"/>
    <lineage>
        <taxon>Eukaryota</taxon>
        <taxon>Viridiplantae</taxon>
        <taxon>Streptophyta</taxon>
        <taxon>Embryophyta</taxon>
        <taxon>Tracheophyta</taxon>
        <taxon>Spermatophyta</taxon>
        <taxon>Magnoliopsida</taxon>
        <taxon>eudicotyledons</taxon>
        <taxon>Gunneridae</taxon>
        <taxon>Pentapetalae</taxon>
        <taxon>rosids</taxon>
        <taxon>fabids</taxon>
        <taxon>Fabales</taxon>
        <taxon>Fabaceae</taxon>
        <taxon>Papilionoideae</taxon>
        <taxon>50 kb inversion clade</taxon>
        <taxon>NPAAA clade</taxon>
        <taxon>indigoferoid/millettioid clade</taxon>
        <taxon>Phaseoleae</taxon>
        <taxon>Vigna</taxon>
    </lineage>
</organism>
<sequence>MGWGVLGCRPNTTGLRVAGGMPGCQVTTAQCTPTHHPSPSIHTGWVVASENRTPNLTFNTSGKPADATSCAGLPNQQMLPVVLVCQRC</sequence>
<name>A0A4D6NP10_VIGUN</name>
<dbReference type="AlphaFoldDB" id="A0A4D6NP10"/>
<reference evidence="1 2" key="1">
    <citation type="submission" date="2019-04" db="EMBL/GenBank/DDBJ databases">
        <title>An improved genome assembly and genetic linkage map for asparagus bean, Vigna unguiculata ssp. sesquipedialis.</title>
        <authorList>
            <person name="Xia Q."/>
            <person name="Zhang R."/>
            <person name="Dong Y."/>
        </authorList>
    </citation>
    <scope>NUCLEOTIDE SEQUENCE [LARGE SCALE GENOMIC DNA]</scope>
    <source>
        <tissue evidence="1">Leaf</tissue>
    </source>
</reference>
<proteinExistence type="predicted"/>